<sequence>MKLPSPTISPFLHFLASFKRTPSRALLLVQFLSLLLYPLADGSPAGQIATSMISVGVLGVAVWMVHQSPRDGWVATLLAVVSIGLWCGYRFGGGVGLGVGGSFFYAATYFYAAYSLITYMMQDEHTTLDELWAAAATFMLFVEAYAWLFMGTQLLQPSSFTPVALDGSQPVRTWVELLFLSGTNFSATGLSDITPVTPFARMLCIIGQWNGVMYLAIVVARLAGMLKPRKG</sequence>
<keyword evidence="1" id="KW-0812">Transmembrane</keyword>
<dbReference type="AlphaFoldDB" id="A0A1N6UL43"/>
<dbReference type="STRING" id="1604334.SAMN05421546_1689"/>
<keyword evidence="4" id="KW-1185">Reference proteome</keyword>
<feature type="transmembrane region" description="Helical" evidence="1">
    <location>
        <begin position="72"/>
        <end position="91"/>
    </location>
</feature>
<dbReference type="Gene3D" id="1.10.287.70">
    <property type="match status" value="1"/>
</dbReference>
<name>A0A1N6UL43_9GAMM</name>
<dbReference type="InterPro" id="IPR013099">
    <property type="entry name" value="K_chnl_dom"/>
</dbReference>
<keyword evidence="1" id="KW-1133">Transmembrane helix</keyword>
<reference evidence="4" key="1">
    <citation type="submission" date="2017-01" db="EMBL/GenBank/DDBJ databases">
        <authorList>
            <person name="Varghese N."/>
            <person name="Submissions S."/>
        </authorList>
    </citation>
    <scope>NUCLEOTIDE SEQUENCE [LARGE SCALE GENOMIC DNA]</scope>
    <source>
        <strain evidence="4">UM1</strain>
    </source>
</reference>
<evidence type="ECO:0000313" key="4">
    <source>
        <dbReference type="Proteomes" id="UP000241788"/>
    </source>
</evidence>
<dbReference type="Proteomes" id="UP000241788">
    <property type="component" value="Unassembled WGS sequence"/>
</dbReference>
<protein>
    <submittedName>
        <fullName evidence="3">Ion channel</fullName>
    </submittedName>
</protein>
<evidence type="ECO:0000313" key="3">
    <source>
        <dbReference type="EMBL" id="SIQ66330.1"/>
    </source>
</evidence>
<proteinExistence type="predicted"/>
<keyword evidence="1" id="KW-0472">Membrane</keyword>
<evidence type="ECO:0000256" key="1">
    <source>
        <dbReference type="SAM" id="Phobius"/>
    </source>
</evidence>
<organism evidence="3 4">
    <name type="scientific">Solilutibacter tolerans</name>
    <dbReference type="NCBI Taxonomy" id="1604334"/>
    <lineage>
        <taxon>Bacteria</taxon>
        <taxon>Pseudomonadati</taxon>
        <taxon>Pseudomonadota</taxon>
        <taxon>Gammaproteobacteria</taxon>
        <taxon>Lysobacterales</taxon>
        <taxon>Lysobacteraceae</taxon>
        <taxon>Solilutibacter</taxon>
    </lineage>
</organism>
<dbReference type="EMBL" id="FTLW01000003">
    <property type="protein sequence ID" value="SIQ66330.1"/>
    <property type="molecule type" value="Genomic_DNA"/>
</dbReference>
<dbReference type="SUPFAM" id="SSF81324">
    <property type="entry name" value="Voltage-gated potassium channels"/>
    <property type="match status" value="1"/>
</dbReference>
<feature type="domain" description="Potassium channel" evidence="2">
    <location>
        <begin position="171"/>
        <end position="226"/>
    </location>
</feature>
<feature type="transmembrane region" description="Helical" evidence="1">
    <location>
        <begin position="199"/>
        <end position="223"/>
    </location>
</feature>
<evidence type="ECO:0000259" key="2">
    <source>
        <dbReference type="Pfam" id="PF07885"/>
    </source>
</evidence>
<dbReference type="Pfam" id="PF07885">
    <property type="entry name" value="Ion_trans_2"/>
    <property type="match status" value="1"/>
</dbReference>
<dbReference type="RefSeq" id="WP_076587130.1">
    <property type="nucleotide sequence ID" value="NZ_FTLW01000003.1"/>
</dbReference>
<feature type="transmembrane region" description="Helical" evidence="1">
    <location>
        <begin position="46"/>
        <end position="65"/>
    </location>
</feature>
<feature type="transmembrane region" description="Helical" evidence="1">
    <location>
        <begin position="97"/>
        <end position="119"/>
    </location>
</feature>
<gene>
    <name evidence="3" type="ORF">SAMN05421546_1689</name>
</gene>
<feature type="transmembrane region" description="Helical" evidence="1">
    <location>
        <begin position="131"/>
        <end position="150"/>
    </location>
</feature>
<accession>A0A1N6UL43</accession>